<keyword evidence="3" id="KW-0067">ATP-binding</keyword>
<dbReference type="KEGG" id="pgr:PGTG_16195"/>
<dbReference type="InterPro" id="IPR000330">
    <property type="entry name" value="SNF2_N"/>
</dbReference>
<keyword evidence="2" id="KW-0378">Hydrolase</keyword>
<evidence type="ECO:0000259" key="4">
    <source>
        <dbReference type="Pfam" id="PF00176"/>
    </source>
</evidence>
<dbReference type="GO" id="GO:0005524">
    <property type="term" value="F:ATP binding"/>
    <property type="evidence" value="ECO:0007669"/>
    <property type="project" value="UniProtKB-KW"/>
</dbReference>
<evidence type="ECO:0000256" key="1">
    <source>
        <dbReference type="ARBA" id="ARBA00022741"/>
    </source>
</evidence>
<dbReference type="GO" id="GO:0016787">
    <property type="term" value="F:hydrolase activity"/>
    <property type="evidence" value="ECO:0007669"/>
    <property type="project" value="UniProtKB-KW"/>
</dbReference>
<accession>E3L020</accession>
<reference key="1">
    <citation type="submission" date="2007-01" db="EMBL/GenBank/DDBJ databases">
        <title>The Genome Sequence of Puccinia graminis f. sp. tritici Strain CRL 75-36-700-3.</title>
        <authorList>
            <consortium name="The Broad Institute Genome Sequencing Platform"/>
            <person name="Birren B."/>
            <person name="Lander E."/>
            <person name="Galagan J."/>
            <person name="Nusbaum C."/>
            <person name="Devon K."/>
            <person name="Cuomo C."/>
            <person name="Jaffe D."/>
            <person name="Butler J."/>
            <person name="Alvarez P."/>
            <person name="Gnerre S."/>
            <person name="Grabherr M."/>
            <person name="Mauceli E."/>
            <person name="Brockman W."/>
            <person name="Young S."/>
            <person name="LaButti K."/>
            <person name="Sykes S."/>
            <person name="DeCaprio D."/>
            <person name="Crawford M."/>
            <person name="Koehrsen M."/>
            <person name="Engels R."/>
            <person name="Montgomery P."/>
            <person name="Pearson M."/>
            <person name="Howarth C."/>
            <person name="Larson L."/>
            <person name="White J."/>
            <person name="Zeng Q."/>
            <person name="Kodira C."/>
            <person name="Yandava C."/>
            <person name="Alvarado L."/>
            <person name="O'Leary S."/>
            <person name="Szabo L."/>
            <person name="Dean R."/>
            <person name="Schein J."/>
        </authorList>
    </citation>
    <scope>NUCLEOTIDE SEQUENCE</scope>
    <source>
        <strain>CRL 75-36-700-3</strain>
    </source>
</reference>
<dbReference type="InParanoid" id="E3L020"/>
<dbReference type="InterPro" id="IPR038718">
    <property type="entry name" value="SNF2-like_sf"/>
</dbReference>
<name>E3L020_PUCGT</name>
<dbReference type="AlphaFoldDB" id="E3L020"/>
<keyword evidence="1" id="KW-0547">Nucleotide-binding</keyword>
<evidence type="ECO:0000313" key="6">
    <source>
        <dbReference type="Proteomes" id="UP000008783"/>
    </source>
</evidence>
<dbReference type="OMA" id="IDQINIH"/>
<organism evidence="5 6">
    <name type="scientific">Puccinia graminis f. sp. tritici (strain CRL 75-36-700-3 / race SCCL)</name>
    <name type="common">Black stem rust fungus</name>
    <dbReference type="NCBI Taxonomy" id="418459"/>
    <lineage>
        <taxon>Eukaryota</taxon>
        <taxon>Fungi</taxon>
        <taxon>Dikarya</taxon>
        <taxon>Basidiomycota</taxon>
        <taxon>Pucciniomycotina</taxon>
        <taxon>Pucciniomycetes</taxon>
        <taxon>Pucciniales</taxon>
        <taxon>Pucciniaceae</taxon>
        <taxon>Puccinia</taxon>
    </lineage>
</organism>
<dbReference type="Pfam" id="PF00176">
    <property type="entry name" value="SNF2-rel_dom"/>
    <property type="match status" value="1"/>
</dbReference>
<dbReference type="Proteomes" id="UP000008783">
    <property type="component" value="Unassembled WGS sequence"/>
</dbReference>
<evidence type="ECO:0000256" key="3">
    <source>
        <dbReference type="ARBA" id="ARBA00022840"/>
    </source>
</evidence>
<dbReference type="HOGENOM" id="CLU_1897248_0_0_1"/>
<gene>
    <name evidence="5" type="ORF">PGTG_16195</name>
</gene>
<evidence type="ECO:0000313" key="5">
    <source>
        <dbReference type="EMBL" id="EFP89907.1"/>
    </source>
</evidence>
<feature type="domain" description="SNF2 N-terminal" evidence="4">
    <location>
        <begin position="1"/>
        <end position="129"/>
    </location>
</feature>
<dbReference type="VEuPathDB" id="FungiDB:PGTG_16195"/>
<dbReference type="RefSeq" id="XP_003334326.1">
    <property type="nucleotide sequence ID" value="XM_003334278.1"/>
</dbReference>
<dbReference type="EMBL" id="DS178327">
    <property type="protein sequence ID" value="EFP89907.1"/>
    <property type="molecule type" value="Genomic_DNA"/>
</dbReference>
<dbReference type="GeneID" id="10545722"/>
<sequence length="134" mass="15146">MGLGKSLQAISLIATSLKLAKEFSTKILLSEKEFSHSHATLIVCPARLINNWSEEILQHVHKGSMQHLKYHGPQRHMISNTSMESANIIITSYEIVRAEFNQIQSSGSSGNSLIFSRFWFRVVLDEAQQKEDFA</sequence>
<protein>
    <recommendedName>
        <fullName evidence="4">SNF2 N-terminal domain-containing protein</fullName>
    </recommendedName>
</protein>
<dbReference type="InterPro" id="IPR027417">
    <property type="entry name" value="P-loop_NTPase"/>
</dbReference>
<dbReference type="PANTHER" id="PTHR45626">
    <property type="entry name" value="TRANSCRIPTION TERMINATION FACTOR 2-RELATED"/>
    <property type="match status" value="1"/>
</dbReference>
<dbReference type="OrthoDB" id="2506113at2759"/>
<dbReference type="InterPro" id="IPR050628">
    <property type="entry name" value="SNF2_RAD54_helicase_TF"/>
</dbReference>
<dbReference type="Gene3D" id="3.40.50.10810">
    <property type="entry name" value="Tandem AAA-ATPase domain"/>
    <property type="match status" value="1"/>
</dbReference>
<dbReference type="STRING" id="418459.E3L020"/>
<proteinExistence type="predicted"/>
<reference evidence="6" key="2">
    <citation type="journal article" date="2011" name="Proc. Natl. Acad. Sci. U.S.A.">
        <title>Obligate biotrophy features unraveled by the genomic analysis of rust fungi.</title>
        <authorList>
            <person name="Duplessis S."/>
            <person name="Cuomo C.A."/>
            <person name="Lin Y.-C."/>
            <person name="Aerts A."/>
            <person name="Tisserant E."/>
            <person name="Veneault-Fourrey C."/>
            <person name="Joly D.L."/>
            <person name="Hacquard S."/>
            <person name="Amselem J."/>
            <person name="Cantarel B.L."/>
            <person name="Chiu R."/>
            <person name="Coutinho P.M."/>
            <person name="Feau N."/>
            <person name="Field M."/>
            <person name="Frey P."/>
            <person name="Gelhaye E."/>
            <person name="Goldberg J."/>
            <person name="Grabherr M.G."/>
            <person name="Kodira C.D."/>
            <person name="Kohler A."/>
            <person name="Kuees U."/>
            <person name="Lindquist E.A."/>
            <person name="Lucas S.M."/>
            <person name="Mago R."/>
            <person name="Mauceli E."/>
            <person name="Morin E."/>
            <person name="Murat C."/>
            <person name="Pangilinan J.L."/>
            <person name="Park R."/>
            <person name="Pearson M."/>
            <person name="Quesneville H."/>
            <person name="Rouhier N."/>
            <person name="Sakthikumar S."/>
            <person name="Salamov A.A."/>
            <person name="Schmutz J."/>
            <person name="Selles B."/>
            <person name="Shapiro H."/>
            <person name="Tanguay P."/>
            <person name="Tuskan G.A."/>
            <person name="Henrissat B."/>
            <person name="Van de Peer Y."/>
            <person name="Rouze P."/>
            <person name="Ellis J.G."/>
            <person name="Dodds P.N."/>
            <person name="Schein J.E."/>
            <person name="Zhong S."/>
            <person name="Hamelin R.C."/>
            <person name="Grigoriev I.V."/>
            <person name="Szabo L.J."/>
            <person name="Martin F."/>
        </authorList>
    </citation>
    <scope>NUCLEOTIDE SEQUENCE [LARGE SCALE GENOMIC DNA]</scope>
    <source>
        <strain evidence="6">CRL 75-36-700-3 / race SCCL</strain>
    </source>
</reference>
<keyword evidence="6" id="KW-1185">Reference proteome</keyword>
<dbReference type="SUPFAM" id="SSF52540">
    <property type="entry name" value="P-loop containing nucleoside triphosphate hydrolases"/>
    <property type="match status" value="1"/>
</dbReference>
<evidence type="ECO:0000256" key="2">
    <source>
        <dbReference type="ARBA" id="ARBA00022801"/>
    </source>
</evidence>
<dbReference type="PANTHER" id="PTHR45626:SF22">
    <property type="entry name" value="DNA REPAIR PROTEIN RAD5"/>
    <property type="match status" value="1"/>
</dbReference>